<protein>
    <submittedName>
        <fullName evidence="6">dTDP-4-amino-4,6-dideoxygalactose transaminase</fullName>
    </submittedName>
</protein>
<dbReference type="InterPro" id="IPR015424">
    <property type="entry name" value="PyrdxlP-dep_Trfase"/>
</dbReference>
<dbReference type="FunFam" id="3.40.640.10:FF:000089">
    <property type="entry name" value="Aminotransferase, DegT/DnrJ/EryC1/StrS family"/>
    <property type="match status" value="1"/>
</dbReference>
<dbReference type="InterPro" id="IPR000653">
    <property type="entry name" value="DegT/StrS_aminotransferase"/>
</dbReference>
<accession>A0A2T6B271</accession>
<dbReference type="RefSeq" id="WP_245921004.1">
    <property type="nucleotide sequence ID" value="NZ_QBKR01000038.1"/>
</dbReference>
<reference evidence="6 7" key="1">
    <citation type="submission" date="2018-04" db="EMBL/GenBank/DDBJ databases">
        <title>Genomic Encyclopedia of Archaeal and Bacterial Type Strains, Phase II (KMG-II): from individual species to whole genera.</title>
        <authorList>
            <person name="Goeker M."/>
        </authorList>
    </citation>
    <scope>NUCLEOTIDE SEQUENCE [LARGE SCALE GENOMIC DNA]</scope>
    <source>
        <strain evidence="6 7">DSM 45787</strain>
    </source>
</reference>
<dbReference type="Proteomes" id="UP000244240">
    <property type="component" value="Unassembled WGS sequence"/>
</dbReference>
<evidence type="ECO:0000256" key="2">
    <source>
        <dbReference type="ARBA" id="ARBA00037999"/>
    </source>
</evidence>
<dbReference type="EMBL" id="QBKR01000038">
    <property type="protein sequence ID" value="PTX50132.1"/>
    <property type="molecule type" value="Genomic_DNA"/>
</dbReference>
<dbReference type="PANTHER" id="PTHR30244:SF36">
    <property type="entry name" value="3-OXO-GLUCOSE-6-PHOSPHATE:GLUTAMATE AMINOTRANSFERASE"/>
    <property type="match status" value="1"/>
</dbReference>
<dbReference type="Pfam" id="PF01041">
    <property type="entry name" value="DegT_DnrJ_EryC1"/>
    <property type="match status" value="1"/>
</dbReference>
<sequence>MDTKGGQSRKLIPFLDIKAINGRFSHEMESAFKRVWDRGHYILGPEVEAFEREFADFCGSKHCITVGNGFDALSLIIRAFEFEPGSEIIVPANTFIASILAISANGLKPVLAEPDPHSYNIDPMKMEPHITSKTKAILAVHLYGQCADMDSITQIAKRYNLKVIEDAAQAHGAIYKGKRTGSLGDAAGFSFYPVKNLGALGDGGAVTTDNDDFAQKIKAIRNYGSRRKYVHLYKGVNSRLDELQAAFLRIKLSYLEQDNALRRAQADHYLQRIQNPRVVLPQVQNGDPFSHVWHLFVIRTKERERLQQHLHSHGIETLIHYPTAPHKQKAYQEWNHHSLPITQQIHSEVLSLPISPVLTVKEADHTVDAINKLK</sequence>
<proteinExistence type="inferred from homology"/>
<evidence type="ECO:0000313" key="7">
    <source>
        <dbReference type="Proteomes" id="UP000244240"/>
    </source>
</evidence>
<dbReference type="GO" id="GO:0008483">
    <property type="term" value="F:transaminase activity"/>
    <property type="evidence" value="ECO:0007669"/>
    <property type="project" value="TreeGrafter"/>
</dbReference>
<feature type="active site" description="Proton acceptor" evidence="3">
    <location>
        <position position="195"/>
    </location>
</feature>
<comment type="caution">
    <text evidence="6">The sequence shown here is derived from an EMBL/GenBank/DDBJ whole genome shotgun (WGS) entry which is preliminary data.</text>
</comment>
<dbReference type="GO" id="GO:0000271">
    <property type="term" value="P:polysaccharide biosynthetic process"/>
    <property type="evidence" value="ECO:0007669"/>
    <property type="project" value="TreeGrafter"/>
</dbReference>
<name>A0A2T6B271_9BACL</name>
<feature type="modified residue" description="N6-(pyridoxal phosphate)lysine" evidence="4">
    <location>
        <position position="195"/>
    </location>
</feature>
<evidence type="ECO:0000256" key="4">
    <source>
        <dbReference type="PIRSR" id="PIRSR000390-2"/>
    </source>
</evidence>
<evidence type="ECO:0000313" key="6">
    <source>
        <dbReference type="EMBL" id="PTX50132.1"/>
    </source>
</evidence>
<evidence type="ECO:0000256" key="3">
    <source>
        <dbReference type="PIRSR" id="PIRSR000390-1"/>
    </source>
</evidence>
<dbReference type="PANTHER" id="PTHR30244">
    <property type="entry name" value="TRANSAMINASE"/>
    <property type="match status" value="1"/>
</dbReference>
<dbReference type="Gene3D" id="3.90.1150.10">
    <property type="entry name" value="Aspartate Aminotransferase, domain 1"/>
    <property type="match status" value="1"/>
</dbReference>
<dbReference type="InterPro" id="IPR015421">
    <property type="entry name" value="PyrdxlP-dep_Trfase_major"/>
</dbReference>
<gene>
    <name evidence="6" type="ORF">C8P63_13815</name>
</gene>
<keyword evidence="1 4" id="KW-0663">Pyridoxal phosphate</keyword>
<evidence type="ECO:0000256" key="1">
    <source>
        <dbReference type="ARBA" id="ARBA00022898"/>
    </source>
</evidence>
<evidence type="ECO:0000256" key="5">
    <source>
        <dbReference type="RuleBase" id="RU004508"/>
    </source>
</evidence>
<dbReference type="Gene3D" id="3.40.640.10">
    <property type="entry name" value="Type I PLP-dependent aspartate aminotransferase-like (Major domain)"/>
    <property type="match status" value="1"/>
</dbReference>
<dbReference type="InterPro" id="IPR015422">
    <property type="entry name" value="PyrdxlP-dep_Trfase_small"/>
</dbReference>
<dbReference type="SUPFAM" id="SSF53383">
    <property type="entry name" value="PLP-dependent transferases"/>
    <property type="match status" value="1"/>
</dbReference>
<dbReference type="PIRSF" id="PIRSF000390">
    <property type="entry name" value="PLP_StrS"/>
    <property type="match status" value="1"/>
</dbReference>
<comment type="similarity">
    <text evidence="2 5">Belongs to the DegT/DnrJ/EryC1 family.</text>
</comment>
<organism evidence="6 7">
    <name type="scientific">Melghirimyces profundicolus</name>
    <dbReference type="NCBI Taxonomy" id="1242148"/>
    <lineage>
        <taxon>Bacteria</taxon>
        <taxon>Bacillati</taxon>
        <taxon>Bacillota</taxon>
        <taxon>Bacilli</taxon>
        <taxon>Bacillales</taxon>
        <taxon>Thermoactinomycetaceae</taxon>
        <taxon>Melghirimyces</taxon>
    </lineage>
</organism>
<dbReference type="CDD" id="cd00616">
    <property type="entry name" value="AHBA_syn"/>
    <property type="match status" value="1"/>
</dbReference>
<dbReference type="GO" id="GO:0030170">
    <property type="term" value="F:pyridoxal phosphate binding"/>
    <property type="evidence" value="ECO:0007669"/>
    <property type="project" value="UniProtKB-ARBA"/>
</dbReference>
<keyword evidence="7" id="KW-1185">Reference proteome</keyword>
<dbReference type="AlphaFoldDB" id="A0A2T6B271"/>